<reference evidence="7 8" key="1">
    <citation type="submission" date="2019-03" db="EMBL/GenBank/DDBJ databases">
        <title>Three New Species of Nocardioides, Nocardioides euryhalodurans sp. nov., Nocardioides seonyuensis sp. nov. and Nocardioides eburneoflavus sp. nov., Iolated from Soil.</title>
        <authorList>
            <person name="Roh S.G."/>
            <person name="Lee C."/>
            <person name="Kim M.-K."/>
            <person name="Kim S.B."/>
        </authorList>
    </citation>
    <scope>NUCLEOTIDE SEQUENCE [LARGE SCALE GENOMIC DNA]</scope>
    <source>
        <strain evidence="7 8">MMS17-SY117</strain>
    </source>
</reference>
<evidence type="ECO:0000256" key="6">
    <source>
        <dbReference type="SAM" id="Phobius"/>
    </source>
</evidence>
<sequence length="318" mass="33501">MRFNPKARLDTRRVRDSGRSGGGGSRMPGGGGRLPIPGGAAAGGGLGGLLVIVLVIVVMQFMGGGGGGAPTASDDLDLSRVQGDDSQRYASCETGADANQDVDCARVAVENSLTAYWSDTLPEQADADFRPEQVMATFTGAVSTGCGQATSDVGPFYCPPDEGIYLDTTFFEDVLQQGLGGPAGAFVEPYVLAHEYGHHIQNVLGTMGRVRTQQGPESDAVRLELQADCYAGMWTGSATTATDEQGEAFISELSQTDIDQAIAAAKAVGDDRIQDRTTGRVNPAEWTHGSAEQRQRWFKVGYEQGSLEACDTFATDTL</sequence>
<dbReference type="KEGG" id="noy:EXE57_01420"/>
<evidence type="ECO:0000256" key="1">
    <source>
        <dbReference type="ARBA" id="ARBA00004167"/>
    </source>
</evidence>
<dbReference type="PANTHER" id="PTHR30168">
    <property type="entry name" value="PUTATIVE MEMBRANE PROTEIN YPFJ"/>
    <property type="match status" value="1"/>
</dbReference>
<name>A0A4P7GHD3_9ACTN</name>
<keyword evidence="2 6" id="KW-0812">Transmembrane</keyword>
<evidence type="ECO:0000256" key="3">
    <source>
        <dbReference type="ARBA" id="ARBA00022989"/>
    </source>
</evidence>
<gene>
    <name evidence="7" type="ORF">EXE57_01420</name>
</gene>
<keyword evidence="8" id="KW-1185">Reference proteome</keyword>
<dbReference type="Pfam" id="PF04228">
    <property type="entry name" value="Zn_peptidase"/>
    <property type="match status" value="1"/>
</dbReference>
<evidence type="ECO:0000256" key="2">
    <source>
        <dbReference type="ARBA" id="ARBA00022692"/>
    </source>
</evidence>
<feature type="compositionally biased region" description="Basic and acidic residues" evidence="5">
    <location>
        <begin position="7"/>
        <end position="18"/>
    </location>
</feature>
<dbReference type="InterPro" id="IPR007343">
    <property type="entry name" value="Uncharacterised_pept_Zn_put"/>
</dbReference>
<feature type="transmembrane region" description="Helical" evidence="6">
    <location>
        <begin position="36"/>
        <end position="58"/>
    </location>
</feature>
<dbReference type="GO" id="GO:0016020">
    <property type="term" value="C:membrane"/>
    <property type="evidence" value="ECO:0007669"/>
    <property type="project" value="UniProtKB-SubCell"/>
</dbReference>
<proteinExistence type="predicted"/>
<feature type="compositionally biased region" description="Gly residues" evidence="5">
    <location>
        <begin position="19"/>
        <end position="32"/>
    </location>
</feature>
<dbReference type="EMBL" id="CP038267">
    <property type="protein sequence ID" value="QBR91077.1"/>
    <property type="molecule type" value="Genomic_DNA"/>
</dbReference>
<keyword evidence="3 6" id="KW-1133">Transmembrane helix</keyword>
<feature type="region of interest" description="Disordered" evidence="5">
    <location>
        <begin position="1"/>
        <end position="32"/>
    </location>
</feature>
<evidence type="ECO:0000256" key="4">
    <source>
        <dbReference type="ARBA" id="ARBA00023136"/>
    </source>
</evidence>
<evidence type="ECO:0000313" key="7">
    <source>
        <dbReference type="EMBL" id="QBR91077.1"/>
    </source>
</evidence>
<keyword evidence="4 6" id="KW-0472">Membrane</keyword>
<dbReference type="AlphaFoldDB" id="A0A4P7GHD3"/>
<dbReference type="PANTHER" id="PTHR30168:SF0">
    <property type="entry name" value="INNER MEMBRANE PROTEIN"/>
    <property type="match status" value="1"/>
</dbReference>
<protein>
    <submittedName>
        <fullName evidence="7">Peptidase</fullName>
    </submittedName>
</protein>
<evidence type="ECO:0000313" key="8">
    <source>
        <dbReference type="Proteomes" id="UP000294894"/>
    </source>
</evidence>
<dbReference type="OrthoDB" id="9774900at2"/>
<evidence type="ECO:0000256" key="5">
    <source>
        <dbReference type="SAM" id="MobiDB-lite"/>
    </source>
</evidence>
<organism evidence="7 8">
    <name type="scientific">Nocardioides euryhalodurans</name>
    <dbReference type="NCBI Taxonomy" id="2518370"/>
    <lineage>
        <taxon>Bacteria</taxon>
        <taxon>Bacillati</taxon>
        <taxon>Actinomycetota</taxon>
        <taxon>Actinomycetes</taxon>
        <taxon>Propionibacteriales</taxon>
        <taxon>Nocardioidaceae</taxon>
        <taxon>Nocardioides</taxon>
    </lineage>
</organism>
<comment type="subcellular location">
    <subcellularLocation>
        <location evidence="1">Membrane</location>
        <topology evidence="1">Single-pass membrane protein</topology>
    </subcellularLocation>
</comment>
<dbReference type="Proteomes" id="UP000294894">
    <property type="component" value="Chromosome"/>
</dbReference>
<accession>A0A4P7GHD3</accession>
<dbReference type="RefSeq" id="WP_135073317.1">
    <property type="nucleotide sequence ID" value="NZ_CP038267.1"/>
</dbReference>